<dbReference type="KEGG" id="spaa:SPAPADRAFT_52259"/>
<dbReference type="InParanoid" id="G3ASG3"/>
<keyword evidence="2" id="KW-1185">Reference proteome</keyword>
<dbReference type="RefSeq" id="XP_007377114.1">
    <property type="nucleotide sequence ID" value="XM_007377052.1"/>
</dbReference>
<evidence type="ECO:0000313" key="1">
    <source>
        <dbReference type="EMBL" id="EGW31081.1"/>
    </source>
</evidence>
<dbReference type="Proteomes" id="UP000000709">
    <property type="component" value="Unassembled WGS sequence"/>
</dbReference>
<proteinExistence type="predicted"/>
<evidence type="ECO:0000313" key="2">
    <source>
        <dbReference type="Proteomes" id="UP000000709"/>
    </source>
</evidence>
<dbReference type="AlphaFoldDB" id="G3ASG3"/>
<sequence length="209" mass="24244">MENFAFGLSKFLDKRLSISYKYNKREILVRESLGNIALFYTRGTYNLVFSPFDEETQRCPNFEKIKATFVEVLNDIVYKIDTSTFRIKAEENALPYFLFYFKTPPTKGNLTESLFKDYLHEQDEVIASSISKEVDIVDSNDNHISSYFVVKLVSEVAPPKTKPGNSFAGTSVKALTHLPKRYTQQHNTDLEKYWMYENGGHPHNMEHID</sequence>
<dbReference type="HOGENOM" id="CLU_1316130_0_0_1"/>
<accession>G3ASG3</accession>
<organism evidence="2">
    <name type="scientific">Spathaspora passalidarum (strain NRRL Y-27907 / 11-Y1)</name>
    <dbReference type="NCBI Taxonomy" id="619300"/>
    <lineage>
        <taxon>Eukaryota</taxon>
        <taxon>Fungi</taxon>
        <taxon>Dikarya</taxon>
        <taxon>Ascomycota</taxon>
        <taxon>Saccharomycotina</taxon>
        <taxon>Pichiomycetes</taxon>
        <taxon>Debaryomycetaceae</taxon>
        <taxon>Spathaspora</taxon>
    </lineage>
</organism>
<gene>
    <name evidence="1" type="ORF">SPAPADRAFT_52259</name>
</gene>
<protein>
    <submittedName>
        <fullName evidence="1">Uncharacterized protein</fullName>
    </submittedName>
</protein>
<dbReference type="GeneID" id="18871652"/>
<name>G3ASG3_SPAPN</name>
<dbReference type="EMBL" id="GL996504">
    <property type="protein sequence ID" value="EGW31081.1"/>
    <property type="molecule type" value="Genomic_DNA"/>
</dbReference>
<reference evidence="1 2" key="1">
    <citation type="journal article" date="2011" name="Proc. Natl. Acad. Sci. U.S.A.">
        <title>Comparative genomics of xylose-fermenting fungi for enhanced biofuel production.</title>
        <authorList>
            <person name="Wohlbach D.J."/>
            <person name="Kuo A."/>
            <person name="Sato T.K."/>
            <person name="Potts K.M."/>
            <person name="Salamov A.A."/>
            <person name="LaButti K.M."/>
            <person name="Sun H."/>
            <person name="Clum A."/>
            <person name="Pangilinan J.L."/>
            <person name="Lindquist E.A."/>
            <person name="Lucas S."/>
            <person name="Lapidus A."/>
            <person name="Jin M."/>
            <person name="Gunawan C."/>
            <person name="Balan V."/>
            <person name="Dale B.E."/>
            <person name="Jeffries T.W."/>
            <person name="Zinkel R."/>
            <person name="Barry K.W."/>
            <person name="Grigoriev I.V."/>
            <person name="Gasch A.P."/>
        </authorList>
    </citation>
    <scope>NUCLEOTIDE SEQUENCE [LARGE SCALE GENOMIC DNA]</scope>
    <source>
        <strain evidence="2">NRRL Y-27907 / 11-Y1</strain>
    </source>
</reference>